<dbReference type="Pfam" id="PF13561">
    <property type="entry name" value="adh_short_C2"/>
    <property type="match status" value="1"/>
</dbReference>
<comment type="caution">
    <text evidence="5">The sequence shown here is derived from an EMBL/GenBank/DDBJ whole genome shotgun (WGS) entry which is preliminary data.</text>
</comment>
<evidence type="ECO:0000259" key="4">
    <source>
        <dbReference type="SMART" id="SM00822"/>
    </source>
</evidence>
<dbReference type="PRINTS" id="PR00081">
    <property type="entry name" value="GDHRDH"/>
</dbReference>
<name>A0ABQ4BWP9_9ACTN</name>
<dbReference type="Proteomes" id="UP000624325">
    <property type="component" value="Unassembled WGS sequence"/>
</dbReference>
<dbReference type="SMART" id="SM00822">
    <property type="entry name" value="PKS_KR"/>
    <property type="match status" value="1"/>
</dbReference>
<evidence type="ECO:0000256" key="1">
    <source>
        <dbReference type="ARBA" id="ARBA00006484"/>
    </source>
</evidence>
<evidence type="ECO:0000256" key="3">
    <source>
        <dbReference type="ARBA" id="ARBA00023027"/>
    </source>
</evidence>
<feature type="domain" description="Ketoreductase" evidence="4">
    <location>
        <begin position="8"/>
        <end position="195"/>
    </location>
</feature>
<reference evidence="5 6" key="1">
    <citation type="submission" date="2021-01" db="EMBL/GenBank/DDBJ databases">
        <title>Whole genome shotgun sequence of Asanoa iriomotensis NBRC 100142.</title>
        <authorList>
            <person name="Komaki H."/>
            <person name="Tamura T."/>
        </authorList>
    </citation>
    <scope>NUCLEOTIDE SEQUENCE [LARGE SCALE GENOMIC DNA]</scope>
    <source>
        <strain evidence="5 6">NBRC 100142</strain>
    </source>
</reference>
<dbReference type="PRINTS" id="PR00080">
    <property type="entry name" value="SDRFAMILY"/>
</dbReference>
<dbReference type="Gene3D" id="3.40.50.720">
    <property type="entry name" value="NAD(P)-binding Rossmann-like Domain"/>
    <property type="match status" value="1"/>
</dbReference>
<keyword evidence="3" id="KW-0520">NAD</keyword>
<accession>A0ABQ4BWP9</accession>
<dbReference type="RefSeq" id="WP_275408182.1">
    <property type="nucleotide sequence ID" value="NZ_BAAALU010000013.1"/>
</dbReference>
<dbReference type="CDD" id="cd05233">
    <property type="entry name" value="SDR_c"/>
    <property type="match status" value="1"/>
</dbReference>
<comment type="similarity">
    <text evidence="1">Belongs to the short-chain dehydrogenases/reductases (SDR) family.</text>
</comment>
<dbReference type="PANTHER" id="PTHR24321:SF8">
    <property type="entry name" value="ESTRADIOL 17-BETA-DEHYDROGENASE 8-RELATED"/>
    <property type="match status" value="1"/>
</dbReference>
<dbReference type="InterPro" id="IPR057326">
    <property type="entry name" value="KR_dom"/>
</dbReference>
<keyword evidence="6" id="KW-1185">Reference proteome</keyword>
<dbReference type="PROSITE" id="PS00061">
    <property type="entry name" value="ADH_SHORT"/>
    <property type="match status" value="1"/>
</dbReference>
<gene>
    <name evidence="5" type="ORF">Air01nite_10240</name>
</gene>
<dbReference type="InterPro" id="IPR020904">
    <property type="entry name" value="Sc_DH/Rdtase_CS"/>
</dbReference>
<dbReference type="PANTHER" id="PTHR24321">
    <property type="entry name" value="DEHYDROGENASES, SHORT CHAIN"/>
    <property type="match status" value="1"/>
</dbReference>
<dbReference type="SUPFAM" id="SSF51735">
    <property type="entry name" value="NAD(P)-binding Rossmann-fold domains"/>
    <property type="match status" value="1"/>
</dbReference>
<dbReference type="InterPro" id="IPR036291">
    <property type="entry name" value="NAD(P)-bd_dom_sf"/>
</dbReference>
<protein>
    <submittedName>
        <fullName evidence="5">3-oxoacyl-ACP reductase</fullName>
    </submittedName>
</protein>
<proteinExistence type="inferred from homology"/>
<dbReference type="EMBL" id="BONC01000004">
    <property type="protein sequence ID" value="GIF54929.1"/>
    <property type="molecule type" value="Genomic_DNA"/>
</dbReference>
<dbReference type="InterPro" id="IPR002347">
    <property type="entry name" value="SDR_fam"/>
</dbReference>
<evidence type="ECO:0000313" key="5">
    <source>
        <dbReference type="EMBL" id="GIF54929.1"/>
    </source>
</evidence>
<evidence type="ECO:0000256" key="2">
    <source>
        <dbReference type="ARBA" id="ARBA00023002"/>
    </source>
</evidence>
<keyword evidence="2" id="KW-0560">Oxidoreductase</keyword>
<sequence length="249" mass="24884">MAGIFAGRTAVVTGAAGGIGAACAVRLAAHGAAVVLADVRSADDVAARITAAGGRAKAVLADAASEDDWAALAATARDEFGPVGVLVSNAYTVDVAPADRTSLASWERQIAVSLTGTFLGVKALLPDLRAHDGSVVVVSSVHALVGLPGRPAYAAAKGGLVALARQLAVEYGPALRVNTVLPGPIMTAAWDWVSEDDRARSVAETVAKRFGTPDEVAAAVAFLASPDAAYVTGASLVVDGGWTATKASA</sequence>
<evidence type="ECO:0000313" key="6">
    <source>
        <dbReference type="Proteomes" id="UP000624325"/>
    </source>
</evidence>
<organism evidence="5 6">
    <name type="scientific">Asanoa iriomotensis</name>
    <dbReference type="NCBI Taxonomy" id="234613"/>
    <lineage>
        <taxon>Bacteria</taxon>
        <taxon>Bacillati</taxon>
        <taxon>Actinomycetota</taxon>
        <taxon>Actinomycetes</taxon>
        <taxon>Micromonosporales</taxon>
        <taxon>Micromonosporaceae</taxon>
        <taxon>Asanoa</taxon>
    </lineage>
</organism>